<sequence>MPEIKRIDLMMPFKLGRVNCYLLKNDSDYILIDTGSSNQQAELEEALENEGCMPGNLKLIILTHGDFDHTGNVAYLSLKFGTQVAMHIDDSGMAEYGNMFFNRKEPNILIRKIIPVLSGFGKKERFRPDLMIEGGDDLSAYGFDAEVISIPGHSRGSIGILTANGDFFCGDLFENMDEPSLNSIMDESDTANASIEKLTRFKIKTVYPGHGKPFLIEQFNRSN</sequence>
<dbReference type="SMART" id="SM00849">
    <property type="entry name" value="Lactamase_B"/>
    <property type="match status" value="1"/>
</dbReference>
<dbReference type="AlphaFoldDB" id="A0A8J6NI92"/>
<evidence type="ECO:0000313" key="3">
    <source>
        <dbReference type="Proteomes" id="UP000614469"/>
    </source>
</evidence>
<dbReference type="PANTHER" id="PTHR42951:SF17">
    <property type="entry name" value="METALLO-BETA-LACTAMASE DOMAIN-CONTAINING PROTEIN"/>
    <property type="match status" value="1"/>
</dbReference>
<dbReference type="InterPro" id="IPR050855">
    <property type="entry name" value="NDM-1-like"/>
</dbReference>
<gene>
    <name evidence="2" type="ORF">H8E29_11430</name>
</gene>
<dbReference type="Gene3D" id="3.60.15.10">
    <property type="entry name" value="Ribonuclease Z/Hydroxyacylglutathione hydrolase-like"/>
    <property type="match status" value="1"/>
</dbReference>
<feature type="domain" description="Metallo-beta-lactamase" evidence="1">
    <location>
        <begin position="17"/>
        <end position="210"/>
    </location>
</feature>
<comment type="caution">
    <text evidence="2">The sequence shown here is derived from an EMBL/GenBank/DDBJ whole genome shotgun (WGS) entry which is preliminary data.</text>
</comment>
<protein>
    <submittedName>
        <fullName evidence="2">MBL fold metallo-hydrolase</fullName>
    </submittedName>
</protein>
<evidence type="ECO:0000313" key="2">
    <source>
        <dbReference type="EMBL" id="MBC8335871.1"/>
    </source>
</evidence>
<reference evidence="2 3" key="1">
    <citation type="submission" date="2020-08" db="EMBL/GenBank/DDBJ databases">
        <title>Bridging the membrane lipid divide: bacteria of the FCB group superphylum have the potential to synthesize archaeal ether lipids.</title>
        <authorList>
            <person name="Villanueva L."/>
            <person name="Von Meijenfeldt F.A.B."/>
            <person name="Westbye A.B."/>
            <person name="Yadav S."/>
            <person name="Hopmans E.C."/>
            <person name="Dutilh B.E."/>
            <person name="Sinninghe Damste J.S."/>
        </authorList>
    </citation>
    <scope>NUCLEOTIDE SEQUENCE [LARGE SCALE GENOMIC DNA]</scope>
    <source>
        <strain evidence="2">NIOZ-UU36</strain>
    </source>
</reference>
<name>A0A8J6NI92_9CHLR</name>
<dbReference type="InterPro" id="IPR001279">
    <property type="entry name" value="Metallo-B-lactamas"/>
</dbReference>
<dbReference type="Proteomes" id="UP000614469">
    <property type="component" value="Unassembled WGS sequence"/>
</dbReference>
<accession>A0A8J6NI92</accession>
<dbReference type="InterPro" id="IPR036866">
    <property type="entry name" value="RibonucZ/Hydroxyglut_hydro"/>
</dbReference>
<dbReference type="Pfam" id="PF00753">
    <property type="entry name" value="Lactamase_B"/>
    <property type="match status" value="1"/>
</dbReference>
<evidence type="ECO:0000259" key="1">
    <source>
        <dbReference type="SMART" id="SM00849"/>
    </source>
</evidence>
<dbReference type="SUPFAM" id="SSF56281">
    <property type="entry name" value="Metallo-hydrolase/oxidoreductase"/>
    <property type="match status" value="1"/>
</dbReference>
<proteinExistence type="predicted"/>
<dbReference type="PANTHER" id="PTHR42951">
    <property type="entry name" value="METALLO-BETA-LACTAMASE DOMAIN-CONTAINING"/>
    <property type="match status" value="1"/>
</dbReference>
<dbReference type="EMBL" id="JACNJN010000126">
    <property type="protein sequence ID" value="MBC8335871.1"/>
    <property type="molecule type" value="Genomic_DNA"/>
</dbReference>
<organism evidence="2 3">
    <name type="scientific">Candidatus Desulfolinea nitratireducens</name>
    <dbReference type="NCBI Taxonomy" id="2841698"/>
    <lineage>
        <taxon>Bacteria</taxon>
        <taxon>Bacillati</taxon>
        <taxon>Chloroflexota</taxon>
        <taxon>Anaerolineae</taxon>
        <taxon>Anaerolineales</taxon>
        <taxon>Anaerolineales incertae sedis</taxon>
        <taxon>Candidatus Desulfolinea</taxon>
    </lineage>
</organism>